<dbReference type="Proteomes" id="UP000598996">
    <property type="component" value="Unassembled WGS sequence"/>
</dbReference>
<organism evidence="1 2">
    <name type="scientific">Paractinoplanes lichenicola</name>
    <dbReference type="NCBI Taxonomy" id="2802976"/>
    <lineage>
        <taxon>Bacteria</taxon>
        <taxon>Bacillati</taxon>
        <taxon>Actinomycetota</taxon>
        <taxon>Actinomycetes</taxon>
        <taxon>Micromonosporales</taxon>
        <taxon>Micromonosporaceae</taxon>
        <taxon>Paractinoplanes</taxon>
    </lineage>
</organism>
<evidence type="ECO:0000313" key="2">
    <source>
        <dbReference type="Proteomes" id="UP000598996"/>
    </source>
</evidence>
<proteinExistence type="predicted"/>
<comment type="caution">
    <text evidence="1">The sequence shown here is derived from an EMBL/GenBank/DDBJ whole genome shotgun (WGS) entry which is preliminary data.</text>
</comment>
<evidence type="ECO:0000313" key="1">
    <source>
        <dbReference type="EMBL" id="MBL7258952.1"/>
    </source>
</evidence>
<accession>A0ABS1VWT5</accession>
<reference evidence="1 2" key="1">
    <citation type="submission" date="2021-01" db="EMBL/GenBank/DDBJ databases">
        <title>Actinoplanes sp. nov. LDG1-01 isolated from lichen.</title>
        <authorList>
            <person name="Saeng-In P."/>
            <person name="Phongsopitanun W."/>
            <person name="Kanchanasin P."/>
            <person name="Yuki M."/>
            <person name="Kudo T."/>
            <person name="Ohkuma M."/>
            <person name="Tanasupawat S."/>
        </authorList>
    </citation>
    <scope>NUCLEOTIDE SEQUENCE [LARGE SCALE GENOMIC DNA]</scope>
    <source>
        <strain evidence="1 2">LDG1-01</strain>
    </source>
</reference>
<keyword evidence="2" id="KW-1185">Reference proteome</keyword>
<dbReference type="RefSeq" id="WP_202995620.1">
    <property type="nucleotide sequence ID" value="NZ_JAENHO010000010.1"/>
</dbReference>
<sequence>MAYVLRAVIAPGRALQQRGHGVVVDLEQGFALMPMTSAQQADEPYGEFLPRGFEATLAEWSAEDPIAYVEAEYWAGTGLQYATVWHRGEVVFGPLFKDEDEPLPAEGSPISQALRRLGVSALGHYDEFDAAGLGRHRGTEDWITAGGASTPSP</sequence>
<name>A0ABS1VWT5_9ACTN</name>
<dbReference type="EMBL" id="JAENHO010000010">
    <property type="protein sequence ID" value="MBL7258952.1"/>
    <property type="molecule type" value="Genomic_DNA"/>
</dbReference>
<protein>
    <submittedName>
        <fullName evidence="1">Uncharacterized protein</fullName>
    </submittedName>
</protein>
<gene>
    <name evidence="1" type="ORF">JKJ07_32030</name>
</gene>